<sequence length="221" mass="24921">MAATRSAEPHRTRYPAHEVRHPWLSALLDAYHISDTAAREELARETARRAAPPACGPGCSVCCEGQVIPVSVFEVLGLWWYVAEMLKGRARHGVRKNLLERGAEDTRPTPVACPFLVRRSCAVYPVRPFICRQHHVFGRPCQPGENLRQARPGDIFNTAQDRARDMAWLLLPLYGVAQDDIDRRFERGYVQGRSRDLHSLPLANLVTHMDAAAKRKTDNHA</sequence>
<gene>
    <name evidence="1" type="ORF">SAMN04488503_0967</name>
</gene>
<protein>
    <submittedName>
        <fullName evidence="1">Putative zinc- or iron-chelating domain-containing protein</fullName>
    </submittedName>
</protein>
<dbReference type="OrthoDB" id="9810361at2"/>
<dbReference type="RefSeq" id="WP_089272312.1">
    <property type="nucleotide sequence ID" value="NZ_FZOC01000002.1"/>
</dbReference>
<keyword evidence="2" id="KW-1185">Reference proteome</keyword>
<evidence type="ECO:0000313" key="2">
    <source>
        <dbReference type="Proteomes" id="UP000198324"/>
    </source>
</evidence>
<organism evidence="1 2">
    <name type="scientific">Humidesulfovibrio mexicanus</name>
    <dbReference type="NCBI Taxonomy" id="147047"/>
    <lineage>
        <taxon>Bacteria</taxon>
        <taxon>Pseudomonadati</taxon>
        <taxon>Thermodesulfobacteriota</taxon>
        <taxon>Desulfovibrionia</taxon>
        <taxon>Desulfovibrionales</taxon>
        <taxon>Desulfovibrionaceae</taxon>
        <taxon>Humidesulfovibrio</taxon>
    </lineage>
</organism>
<name>A0A238YTA8_9BACT</name>
<evidence type="ECO:0000313" key="1">
    <source>
        <dbReference type="EMBL" id="SNR74172.1"/>
    </source>
</evidence>
<dbReference type="EMBL" id="FZOC01000002">
    <property type="protein sequence ID" value="SNR74172.1"/>
    <property type="molecule type" value="Genomic_DNA"/>
</dbReference>
<accession>A0A238YTA8</accession>
<dbReference type="Proteomes" id="UP000198324">
    <property type="component" value="Unassembled WGS sequence"/>
</dbReference>
<reference evidence="1 2" key="1">
    <citation type="submission" date="2017-06" db="EMBL/GenBank/DDBJ databases">
        <authorList>
            <person name="Kim H.J."/>
            <person name="Triplett B.A."/>
        </authorList>
    </citation>
    <scope>NUCLEOTIDE SEQUENCE [LARGE SCALE GENOMIC DNA]</scope>
    <source>
        <strain evidence="1 2">DSM 13116</strain>
    </source>
</reference>
<proteinExistence type="predicted"/>
<dbReference type="AlphaFoldDB" id="A0A238YTA8"/>